<reference evidence="2 3" key="1">
    <citation type="submission" date="2015-01" db="EMBL/GenBank/DDBJ databases">
        <title>Evolution of Trichinella species and genotypes.</title>
        <authorList>
            <person name="Korhonen P.K."/>
            <person name="Edoardo P."/>
            <person name="Giuseppe L.R."/>
            <person name="Gasser R.B."/>
        </authorList>
    </citation>
    <scope>NUCLEOTIDE SEQUENCE [LARGE SCALE GENOMIC DNA]</scope>
    <source>
        <strain evidence="2">ISS1029</strain>
    </source>
</reference>
<evidence type="ECO:0000256" key="1">
    <source>
        <dbReference type="SAM" id="Phobius"/>
    </source>
</evidence>
<dbReference type="STRING" id="268475.A0A0V1GTM3"/>
<dbReference type="Proteomes" id="UP000055024">
    <property type="component" value="Unassembled WGS sequence"/>
</dbReference>
<organism evidence="2 3">
    <name type="scientific">Trichinella zimbabwensis</name>
    <dbReference type="NCBI Taxonomy" id="268475"/>
    <lineage>
        <taxon>Eukaryota</taxon>
        <taxon>Metazoa</taxon>
        <taxon>Ecdysozoa</taxon>
        <taxon>Nematoda</taxon>
        <taxon>Enoplea</taxon>
        <taxon>Dorylaimia</taxon>
        <taxon>Trichinellida</taxon>
        <taxon>Trichinellidae</taxon>
        <taxon>Trichinella</taxon>
    </lineage>
</organism>
<keyword evidence="1" id="KW-0472">Membrane</keyword>
<keyword evidence="1" id="KW-1133">Transmembrane helix</keyword>
<name>A0A0V1GTM3_9BILA</name>
<evidence type="ECO:0000313" key="2">
    <source>
        <dbReference type="EMBL" id="KRZ01519.1"/>
    </source>
</evidence>
<accession>A0A0V1GTM3</accession>
<dbReference type="EMBL" id="JYDP01000282">
    <property type="protein sequence ID" value="KRZ01519.1"/>
    <property type="molecule type" value="Genomic_DNA"/>
</dbReference>
<feature type="transmembrane region" description="Helical" evidence="1">
    <location>
        <begin position="381"/>
        <end position="401"/>
    </location>
</feature>
<gene>
    <name evidence="2" type="ORF">T11_8926</name>
</gene>
<protein>
    <submittedName>
        <fullName evidence="2">Uncharacterized protein</fullName>
    </submittedName>
</protein>
<keyword evidence="3" id="KW-1185">Reference proteome</keyword>
<dbReference type="OrthoDB" id="8048158at2759"/>
<evidence type="ECO:0000313" key="3">
    <source>
        <dbReference type="Proteomes" id="UP000055024"/>
    </source>
</evidence>
<proteinExistence type="predicted"/>
<sequence length="411" mass="45089">MNRKANSTLENSMLKPLTSSLSASARSKGLRLVSARIMIVAGMDLNAKTVVNSIAIGMNLWFTPQSSEHCPYIIPGSMDSEVVELMRPGMASILILSAGIVHLMTRLSQSKSRKSCDSHIFNLKVDGVGNPSSVYRAFIDMLAIDRSTPSGEIVQRNSSNLWSNIREFLEVNKSTYRRGIPFSPRKCCGRNVRLAPMNIRIGSPPPEVSKKVVPKLRSIRSIVIPPARTGRDKKHVAMKLILPAIDEIPARCREKITISTLWFGCPSQVDNGGLFNRGKDMSAAPAIMGINQFPNPLNSIGITMKKIMASAWAVTITLYCTVMNKILSISVSDSQFNGLPFGTPRGLGVFNEIGGHIPCSGISADLKNIQKNVMKKNASVVRNRIIASFVFDLMLFVYAPVVESRIESRLQ</sequence>
<keyword evidence="1" id="KW-0812">Transmembrane</keyword>
<comment type="caution">
    <text evidence="2">The sequence shown here is derived from an EMBL/GenBank/DDBJ whole genome shotgun (WGS) entry which is preliminary data.</text>
</comment>
<dbReference type="AlphaFoldDB" id="A0A0V1GTM3"/>